<dbReference type="SUPFAM" id="SSF46689">
    <property type="entry name" value="Homeodomain-like"/>
    <property type="match status" value="1"/>
</dbReference>
<sequence>MSKQERAARTRNALIHSAADLFERHGYVKASLDEISSGAGVSRGALHFHFANKAAVADAVETAAARSLRLAADDAGAAHVNALQALVDLSHALARLLHKEVVVRAGFRLNCETGLHTELSLRRQWQRCVQRLVAQAAREKVLAAGVSQERFVATVVAATTGFEVLSRSDREWLSHYALAGFWQLLLPAVASPRALGGLDPSGTGSVYDGASGVPGQFAPVRDARPH</sequence>
<dbReference type="PROSITE" id="PS50977">
    <property type="entry name" value="HTH_TETR_2"/>
    <property type="match status" value="1"/>
</dbReference>
<keyword evidence="2 4" id="KW-0238">DNA-binding</keyword>
<gene>
    <name evidence="6" type="ORF">AB0A88_36975</name>
</gene>
<dbReference type="InterPro" id="IPR023772">
    <property type="entry name" value="DNA-bd_HTH_TetR-type_CS"/>
</dbReference>
<dbReference type="InterPro" id="IPR050109">
    <property type="entry name" value="HTH-type_TetR-like_transc_reg"/>
</dbReference>
<dbReference type="InterPro" id="IPR009057">
    <property type="entry name" value="Homeodomain-like_sf"/>
</dbReference>
<feature type="domain" description="HTH tetR-type" evidence="5">
    <location>
        <begin position="8"/>
        <end position="68"/>
    </location>
</feature>
<dbReference type="RefSeq" id="WP_358478671.1">
    <property type="nucleotide sequence ID" value="NZ_JBEZAE010000044.1"/>
</dbReference>
<evidence type="ECO:0000313" key="7">
    <source>
        <dbReference type="Proteomes" id="UP001551329"/>
    </source>
</evidence>
<evidence type="ECO:0000256" key="1">
    <source>
        <dbReference type="ARBA" id="ARBA00023015"/>
    </source>
</evidence>
<dbReference type="EMBL" id="JBEZAE010000044">
    <property type="protein sequence ID" value="MEU7075677.1"/>
    <property type="molecule type" value="Genomic_DNA"/>
</dbReference>
<name>A0ABV3CLM3_9ACTN</name>
<evidence type="ECO:0000256" key="3">
    <source>
        <dbReference type="ARBA" id="ARBA00023163"/>
    </source>
</evidence>
<dbReference type="PANTHER" id="PTHR30055">
    <property type="entry name" value="HTH-TYPE TRANSCRIPTIONAL REGULATOR RUTR"/>
    <property type="match status" value="1"/>
</dbReference>
<proteinExistence type="predicted"/>
<dbReference type="InterPro" id="IPR036271">
    <property type="entry name" value="Tet_transcr_reg_TetR-rel_C_sf"/>
</dbReference>
<accession>A0ABV3CLM3</accession>
<dbReference type="PRINTS" id="PR00455">
    <property type="entry name" value="HTHTETR"/>
</dbReference>
<evidence type="ECO:0000256" key="4">
    <source>
        <dbReference type="PROSITE-ProRule" id="PRU00335"/>
    </source>
</evidence>
<dbReference type="PANTHER" id="PTHR30055:SF234">
    <property type="entry name" value="HTH-TYPE TRANSCRIPTIONAL REGULATOR BETI"/>
    <property type="match status" value="1"/>
</dbReference>
<feature type="DNA-binding region" description="H-T-H motif" evidence="4">
    <location>
        <begin position="31"/>
        <end position="50"/>
    </location>
</feature>
<organism evidence="6 7">
    <name type="scientific">Streptomyces narbonensis</name>
    <dbReference type="NCBI Taxonomy" id="67333"/>
    <lineage>
        <taxon>Bacteria</taxon>
        <taxon>Bacillati</taxon>
        <taxon>Actinomycetota</taxon>
        <taxon>Actinomycetes</taxon>
        <taxon>Kitasatosporales</taxon>
        <taxon>Streptomycetaceae</taxon>
        <taxon>Streptomyces</taxon>
    </lineage>
</organism>
<dbReference type="InterPro" id="IPR047923">
    <property type="entry name" value="ArpA-like"/>
</dbReference>
<evidence type="ECO:0000313" key="6">
    <source>
        <dbReference type="EMBL" id="MEU7075677.1"/>
    </source>
</evidence>
<keyword evidence="7" id="KW-1185">Reference proteome</keyword>
<dbReference type="Gene3D" id="1.10.357.10">
    <property type="entry name" value="Tetracycline Repressor, domain 2"/>
    <property type="match status" value="1"/>
</dbReference>
<reference evidence="6 7" key="1">
    <citation type="submission" date="2024-06" db="EMBL/GenBank/DDBJ databases">
        <title>The Natural Products Discovery Center: Release of the First 8490 Sequenced Strains for Exploring Actinobacteria Biosynthetic Diversity.</title>
        <authorList>
            <person name="Kalkreuter E."/>
            <person name="Kautsar S.A."/>
            <person name="Yang D."/>
            <person name="Bader C.D."/>
            <person name="Teijaro C.N."/>
            <person name="Fluegel L."/>
            <person name="Davis C.M."/>
            <person name="Simpson J.R."/>
            <person name="Lauterbach L."/>
            <person name="Steele A.D."/>
            <person name="Gui C."/>
            <person name="Meng S."/>
            <person name="Li G."/>
            <person name="Viehrig K."/>
            <person name="Ye F."/>
            <person name="Su P."/>
            <person name="Kiefer A.F."/>
            <person name="Nichols A."/>
            <person name="Cepeda A.J."/>
            <person name="Yan W."/>
            <person name="Fan B."/>
            <person name="Jiang Y."/>
            <person name="Adhikari A."/>
            <person name="Zheng C.-J."/>
            <person name="Schuster L."/>
            <person name="Cowan T.M."/>
            <person name="Smanski M.J."/>
            <person name="Chevrette M.G."/>
            <person name="De Carvalho L.P.S."/>
            <person name="Shen B."/>
        </authorList>
    </citation>
    <scope>NUCLEOTIDE SEQUENCE [LARGE SCALE GENOMIC DNA]</scope>
    <source>
        <strain evidence="6 7">NPDC045974</strain>
    </source>
</reference>
<dbReference type="Proteomes" id="UP001551329">
    <property type="component" value="Unassembled WGS sequence"/>
</dbReference>
<dbReference type="SUPFAM" id="SSF48498">
    <property type="entry name" value="Tetracyclin repressor-like, C-terminal domain"/>
    <property type="match status" value="1"/>
</dbReference>
<evidence type="ECO:0000256" key="2">
    <source>
        <dbReference type="ARBA" id="ARBA00023125"/>
    </source>
</evidence>
<evidence type="ECO:0000259" key="5">
    <source>
        <dbReference type="PROSITE" id="PS50977"/>
    </source>
</evidence>
<dbReference type="InterPro" id="IPR001647">
    <property type="entry name" value="HTH_TetR"/>
</dbReference>
<comment type="caution">
    <text evidence="6">The sequence shown here is derived from an EMBL/GenBank/DDBJ whole genome shotgun (WGS) entry which is preliminary data.</text>
</comment>
<keyword evidence="1" id="KW-0805">Transcription regulation</keyword>
<dbReference type="Pfam" id="PF00440">
    <property type="entry name" value="TetR_N"/>
    <property type="match status" value="1"/>
</dbReference>
<keyword evidence="3" id="KW-0804">Transcription</keyword>
<protein>
    <submittedName>
        <fullName evidence="6">ScbR family autoregulator-binding transcription factor</fullName>
    </submittedName>
</protein>
<dbReference type="NCBIfam" id="NF041196">
    <property type="entry name" value="ScbR_bind_reg"/>
    <property type="match status" value="1"/>
</dbReference>
<dbReference type="PROSITE" id="PS01081">
    <property type="entry name" value="HTH_TETR_1"/>
    <property type="match status" value="1"/>
</dbReference>